<feature type="domain" description="PurM-like N-terminal" evidence="12">
    <location>
        <begin position="79"/>
        <end position="194"/>
    </location>
</feature>
<feature type="binding site" evidence="11">
    <location>
        <begin position="99"/>
        <end position="102"/>
    </location>
    <ligand>
        <name>substrate</name>
    </ligand>
</feature>
<keyword evidence="1 11" id="KW-0963">Cytoplasm</keyword>
<feature type="binding site" evidence="11">
    <location>
        <position position="275"/>
    </location>
    <ligand>
        <name>Mg(2+)</name>
        <dbReference type="ChEBI" id="CHEBI:18420"/>
        <label>2</label>
    </ligand>
</feature>
<dbReference type="NCBIfam" id="NF002290">
    <property type="entry name" value="PRK01213.1"/>
    <property type="match status" value="1"/>
</dbReference>
<dbReference type="InterPro" id="IPR036921">
    <property type="entry name" value="PurM-like_N_sf"/>
</dbReference>
<dbReference type="Pfam" id="PF02769">
    <property type="entry name" value="AIRS_C"/>
    <property type="match status" value="2"/>
</dbReference>
<dbReference type="SUPFAM" id="SSF55326">
    <property type="entry name" value="PurM N-terminal domain-like"/>
    <property type="match status" value="2"/>
</dbReference>
<dbReference type="Gene3D" id="3.90.650.10">
    <property type="entry name" value="PurM-like C-terminal domain"/>
    <property type="match status" value="2"/>
</dbReference>
<dbReference type="Pfam" id="PF00586">
    <property type="entry name" value="AIRS"/>
    <property type="match status" value="2"/>
</dbReference>
<comment type="subcellular location">
    <subcellularLocation>
        <location evidence="11">Cytoplasm</location>
    </subcellularLocation>
</comment>
<evidence type="ECO:0000256" key="6">
    <source>
        <dbReference type="ARBA" id="ARBA00022840"/>
    </source>
</evidence>
<keyword evidence="16" id="KW-1185">Reference proteome</keyword>
<feature type="domain" description="Phosphoribosylformylglycinamidine synthase linker" evidence="14">
    <location>
        <begin position="11"/>
        <end position="58"/>
    </location>
</feature>
<dbReference type="EC" id="6.3.5.3" evidence="11"/>
<evidence type="ECO:0000256" key="8">
    <source>
        <dbReference type="ARBA" id="ARBA00052585"/>
    </source>
</evidence>
<evidence type="ECO:0000256" key="5">
    <source>
        <dbReference type="ARBA" id="ARBA00022755"/>
    </source>
</evidence>
<dbReference type="InterPro" id="IPR010918">
    <property type="entry name" value="PurM-like_C_dom"/>
</dbReference>
<comment type="similarity">
    <text evidence="11">Belongs to the FGAMS family.</text>
</comment>
<dbReference type="AlphaFoldDB" id="A0A3N4GD02"/>
<keyword evidence="4 11" id="KW-0547">Nucleotide-binding</keyword>
<gene>
    <name evidence="11 15" type="primary">purL</name>
    <name evidence="15" type="ORF">EF384_07365</name>
</gene>
<evidence type="ECO:0000256" key="7">
    <source>
        <dbReference type="ARBA" id="ARBA00022842"/>
    </source>
</evidence>
<comment type="subunit">
    <text evidence="10 11">Monomer. Part of the FGAM synthase complex composed of 1 PurL, 1 PurQ and 2 PurS subunits.</text>
</comment>
<dbReference type="NCBIfam" id="TIGR01736">
    <property type="entry name" value="FGAM_synth_II"/>
    <property type="match status" value="1"/>
</dbReference>
<feature type="binding site" evidence="11">
    <location>
        <position position="121"/>
    </location>
    <ligand>
        <name>substrate</name>
    </ligand>
</feature>
<keyword evidence="2 11" id="KW-0436">Ligase</keyword>
<sequence length="740" mass="79374">MVQTELKATQIQEEKIYRQWGLTDEEYRVISDDILQRLPNFTETGLFSVMWSEHCSYKNSKPILRKFPTKGKQVLQGPGEGAGIVDIGDGQAVVFKAESHNHPSAVEPYEGAATGVGGIIRDIFSMGARPVAVLDSLRFGELDDDRTKYLFEEIIAGIAGYGNAIGIPTVGGEIAFDNAYKGNPLVNVMCVGLIDQKDIQKGQATGVGNSIIYVGAKTGRDGIHGATFASEEFNDEEESNRSAVQVGDPFMEKLLMEACLEVIHNHQDALVGIQDMGAAGLVSSSAEMASKAGSGLVLNLDDVPQRESEMTPYEMMLSESQERMLLCVKKGMEEEIYEVFKKYDLHAVNIGHVTDDGRYRLFHKGIEVANVPVDALAEDAPVYYREASKPARLDVFKAMDQYVPSDRPALDTLKALLAQPTIASKRVAYQTFDSVVRTSTVVGPGSDAAVLRIRGTQKALAMTTDVNARFIYLNPKVGGQMAVAEAARNIVASGGQPLAITDCLNYGNPEDPEIFYEMAESADGLSEACQVLDTPVISGNVSLYNESNGTAIYPTPMIGMVGLIENLDQVTTQGFKAAGDTIYIIGETANAFNGSELQKLETGEIAGDVYPFDLATEKANQAAVLAAIKSGYLASAHDLAEGGLGVALAEATFGTGFGAEVSVDLPSAQLFAENASRFIVSVSDAKKAAFEQAYGHQFTAIGHVTEAAVLAVTTKDETFDVAVDELNEIFEGAIPALLNK</sequence>
<reference evidence="15 16" key="1">
    <citation type="submission" date="2018-11" db="EMBL/GenBank/DDBJ databases">
        <title>Aerococcus sp. SJQ22, whole genome shotgun sequence.</title>
        <authorList>
            <person name="Sun L."/>
            <person name="Gao X."/>
            <person name="Chen W."/>
            <person name="Huang K."/>
        </authorList>
    </citation>
    <scope>NUCLEOTIDE SEQUENCE [LARGE SCALE GENOMIC DNA]</scope>
    <source>
        <strain evidence="15 16">SJQ22</strain>
    </source>
</reference>
<evidence type="ECO:0000256" key="4">
    <source>
        <dbReference type="ARBA" id="ARBA00022741"/>
    </source>
</evidence>
<feature type="active site" evidence="11">
    <location>
        <position position="54"/>
    </location>
</feature>
<feature type="binding site" evidence="11">
    <location>
        <position position="96"/>
    </location>
    <ligand>
        <name>ATP</name>
        <dbReference type="ChEBI" id="CHEBI:30616"/>
    </ligand>
</feature>
<feature type="binding site" evidence="11">
    <location>
        <position position="539"/>
    </location>
    <ligand>
        <name>ATP</name>
        <dbReference type="ChEBI" id="CHEBI:30616"/>
    </ligand>
</feature>
<dbReference type="OrthoDB" id="9804441at2"/>
<evidence type="ECO:0000259" key="13">
    <source>
        <dbReference type="Pfam" id="PF02769"/>
    </source>
</evidence>
<feature type="binding site" evidence="11">
    <location>
        <position position="502"/>
    </location>
    <ligand>
        <name>ATP</name>
        <dbReference type="ChEBI" id="CHEBI:30616"/>
    </ligand>
</feature>
<feature type="binding site" evidence="11">
    <location>
        <begin position="319"/>
        <end position="321"/>
    </location>
    <ligand>
        <name>substrate</name>
    </ligand>
</feature>
<dbReference type="Proteomes" id="UP000273977">
    <property type="component" value="Unassembled WGS sequence"/>
</dbReference>
<comment type="pathway">
    <text evidence="11">Purine metabolism; IMP biosynthesis via de novo pathway; 5-amino-1-(5-phospho-D-ribosyl)imidazole from N(2)-formyl-N(1)-(5-phospho-D-ribosyl)glycinamide: step 1/2.</text>
</comment>
<dbReference type="InterPro" id="IPR041609">
    <property type="entry name" value="PurL_linker"/>
</dbReference>
<comment type="catalytic activity">
    <reaction evidence="8 11">
        <text>N(2)-formyl-N(1)-(5-phospho-beta-D-ribosyl)glycinamide + L-glutamine + ATP + H2O = 2-formamido-N(1)-(5-O-phospho-beta-D-ribosyl)acetamidine + L-glutamate + ADP + phosphate + H(+)</text>
        <dbReference type="Rhea" id="RHEA:17129"/>
        <dbReference type="ChEBI" id="CHEBI:15377"/>
        <dbReference type="ChEBI" id="CHEBI:15378"/>
        <dbReference type="ChEBI" id="CHEBI:29985"/>
        <dbReference type="ChEBI" id="CHEBI:30616"/>
        <dbReference type="ChEBI" id="CHEBI:43474"/>
        <dbReference type="ChEBI" id="CHEBI:58359"/>
        <dbReference type="ChEBI" id="CHEBI:147286"/>
        <dbReference type="ChEBI" id="CHEBI:147287"/>
        <dbReference type="ChEBI" id="CHEBI:456216"/>
        <dbReference type="EC" id="6.3.5.3"/>
    </reaction>
</comment>
<dbReference type="CDD" id="cd02203">
    <property type="entry name" value="PurL_repeat1"/>
    <property type="match status" value="1"/>
</dbReference>
<feature type="domain" description="PurM-like N-terminal" evidence="12">
    <location>
        <begin position="445"/>
        <end position="564"/>
    </location>
</feature>
<evidence type="ECO:0000259" key="14">
    <source>
        <dbReference type="Pfam" id="PF18072"/>
    </source>
</evidence>
<accession>A0A3N4GD02</accession>
<dbReference type="InterPro" id="IPR016188">
    <property type="entry name" value="PurM-like_N"/>
</dbReference>
<dbReference type="HAMAP" id="MF_00420">
    <property type="entry name" value="PurL_2"/>
    <property type="match status" value="1"/>
</dbReference>
<dbReference type="PANTHER" id="PTHR43555:SF1">
    <property type="entry name" value="PHOSPHORIBOSYLFORMYLGLYCINAMIDINE SYNTHASE SUBUNIT PURL"/>
    <property type="match status" value="1"/>
</dbReference>
<dbReference type="InterPro" id="IPR010074">
    <property type="entry name" value="PRibForGlyAmidine_synth_PurL"/>
</dbReference>
<evidence type="ECO:0000313" key="15">
    <source>
        <dbReference type="EMBL" id="RPA58456.1"/>
    </source>
</evidence>
<dbReference type="CDD" id="cd02204">
    <property type="entry name" value="PurL_repeat2"/>
    <property type="match status" value="1"/>
</dbReference>
<feature type="binding site" evidence="11">
    <location>
        <position position="57"/>
    </location>
    <ligand>
        <name>ATP</name>
        <dbReference type="ChEBI" id="CHEBI:30616"/>
    </ligand>
</feature>
<dbReference type="UniPathway" id="UPA00074">
    <property type="reaction ID" value="UER00128"/>
</dbReference>
<dbReference type="GO" id="GO:0004642">
    <property type="term" value="F:phosphoribosylformylglycinamidine synthase activity"/>
    <property type="evidence" value="ECO:0007669"/>
    <property type="project" value="UniProtKB-UniRule"/>
</dbReference>
<proteinExistence type="inferred from homology"/>
<protein>
    <recommendedName>
        <fullName evidence="11">Phosphoribosylformylglycinamidine synthase subunit PurL</fullName>
        <shortName evidence="11">FGAM synthase</shortName>
        <ecNumber evidence="11">6.3.5.3</ecNumber>
    </recommendedName>
    <alternativeName>
        <fullName evidence="11">Formylglycinamide ribonucleotide amidotransferase subunit II</fullName>
        <shortName evidence="11">FGAR amidotransferase II</shortName>
        <shortName evidence="11">FGAR-AT II</shortName>
    </alternativeName>
    <alternativeName>
        <fullName evidence="11">Glutamine amidotransferase PurL</fullName>
    </alternativeName>
    <alternativeName>
        <fullName evidence="11">Phosphoribosylformylglycinamidine synthase subunit II</fullName>
    </alternativeName>
</protein>
<evidence type="ECO:0000256" key="10">
    <source>
        <dbReference type="ARBA" id="ARBA00064392"/>
    </source>
</evidence>
<comment type="function">
    <text evidence="9 11">Part of the phosphoribosylformylglycinamidine synthase complex involved in the purines biosynthetic pathway. Catalyzes the ATP-dependent conversion of formylglycinamide ribonucleotide (FGAR) and glutamine to yield formylglycinamidine ribonucleotide (FGAM) and glutamate. The FGAM synthase complex is composed of three subunits. PurQ produces an ammonia molecule by converting glutamine to glutamate. PurL transfers the ammonia molecule to FGAR to form FGAM in an ATP-dependent manner. PurS interacts with PurQ and PurL and is thought to assist in the transfer of the ammonia molecule from PurQ to PurL.</text>
</comment>
<feature type="binding site" evidence="11">
    <location>
        <position position="245"/>
    </location>
    <ligand>
        <name>substrate</name>
    </ligand>
</feature>
<keyword evidence="3 11" id="KW-0479">Metal-binding</keyword>
<feature type="binding site" evidence="11">
    <location>
        <position position="122"/>
    </location>
    <ligand>
        <name>Mg(2+)</name>
        <dbReference type="ChEBI" id="CHEBI:18420"/>
        <label>2</label>
    </ligand>
</feature>
<feature type="binding site" evidence="11">
    <location>
        <position position="98"/>
    </location>
    <ligand>
        <name>Mg(2+)</name>
        <dbReference type="ChEBI" id="CHEBI:18420"/>
        <label>1</label>
    </ligand>
</feature>
<evidence type="ECO:0000259" key="12">
    <source>
        <dbReference type="Pfam" id="PF00586"/>
    </source>
</evidence>
<comment type="caution">
    <text evidence="11">Lacks conserved residue(s) required for the propagation of feature annotation.</text>
</comment>
<feature type="active site" description="Proton acceptor" evidence="11">
    <location>
        <position position="100"/>
    </location>
</feature>
<evidence type="ECO:0000256" key="9">
    <source>
        <dbReference type="ARBA" id="ARBA00059671"/>
    </source>
</evidence>
<dbReference type="FunFam" id="3.30.1330.10:FF:000004">
    <property type="entry name" value="Phosphoribosylformylglycinamidine synthase subunit PurL"/>
    <property type="match status" value="1"/>
</dbReference>
<dbReference type="PANTHER" id="PTHR43555">
    <property type="entry name" value="PHOSPHORIBOSYLFORMYLGLYCINAMIDINE SYNTHASE SUBUNIT PURL"/>
    <property type="match status" value="1"/>
</dbReference>
<dbReference type="GO" id="GO:0005524">
    <property type="term" value="F:ATP binding"/>
    <property type="evidence" value="ECO:0007669"/>
    <property type="project" value="UniProtKB-UniRule"/>
</dbReference>
<dbReference type="RefSeq" id="WP_123780745.1">
    <property type="nucleotide sequence ID" value="NZ_RKMG01000024.1"/>
</dbReference>
<dbReference type="GO" id="GO:0005737">
    <property type="term" value="C:cytoplasm"/>
    <property type="evidence" value="ECO:0007669"/>
    <property type="project" value="UniProtKB-SubCell"/>
</dbReference>
<feature type="binding site" evidence="11">
    <location>
        <position position="542"/>
    </location>
    <ligand>
        <name>substrate</name>
    </ligand>
</feature>
<keyword evidence="7 11" id="KW-0460">Magnesium</keyword>
<feature type="binding site" evidence="11">
    <location>
        <position position="540"/>
    </location>
    <ligand>
        <name>Mg(2+)</name>
        <dbReference type="ChEBI" id="CHEBI:18420"/>
        <label>1</label>
    </ligand>
</feature>
<evidence type="ECO:0000313" key="16">
    <source>
        <dbReference type="Proteomes" id="UP000273977"/>
    </source>
</evidence>
<dbReference type="SUPFAM" id="SSF56042">
    <property type="entry name" value="PurM C-terminal domain-like"/>
    <property type="match status" value="2"/>
</dbReference>
<evidence type="ECO:0000256" key="3">
    <source>
        <dbReference type="ARBA" id="ARBA00022723"/>
    </source>
</evidence>
<dbReference type="InterPro" id="IPR036676">
    <property type="entry name" value="PurM-like_C_sf"/>
</dbReference>
<evidence type="ECO:0000256" key="1">
    <source>
        <dbReference type="ARBA" id="ARBA00022490"/>
    </source>
</evidence>
<dbReference type="FunFam" id="3.90.650.10:FF:000009">
    <property type="entry name" value="Phosphoribosylformylglycinamidine synthase subunit PurL"/>
    <property type="match status" value="1"/>
</dbReference>
<dbReference type="PIRSF" id="PIRSF001587">
    <property type="entry name" value="FGAM_synthase_II"/>
    <property type="match status" value="1"/>
</dbReference>
<dbReference type="Pfam" id="PF18072">
    <property type="entry name" value="FGAR-AT_linker"/>
    <property type="match status" value="1"/>
</dbReference>
<dbReference type="Gene3D" id="3.30.1330.10">
    <property type="entry name" value="PurM-like, N-terminal domain"/>
    <property type="match status" value="2"/>
</dbReference>
<feature type="domain" description="PurM-like C-terminal" evidence="13">
    <location>
        <begin position="207"/>
        <end position="363"/>
    </location>
</feature>
<feature type="domain" description="PurM-like C-terminal" evidence="13">
    <location>
        <begin position="578"/>
        <end position="713"/>
    </location>
</feature>
<keyword evidence="5 11" id="KW-0658">Purine biosynthesis</keyword>
<dbReference type="SUPFAM" id="SSF109736">
    <property type="entry name" value="FGAM synthase PurL, linker domain"/>
    <property type="match status" value="1"/>
</dbReference>
<comment type="caution">
    <text evidence="15">The sequence shown here is derived from an EMBL/GenBank/DDBJ whole genome shotgun (WGS) entry which is preliminary data.</text>
</comment>
<evidence type="ECO:0000256" key="2">
    <source>
        <dbReference type="ARBA" id="ARBA00022598"/>
    </source>
</evidence>
<keyword evidence="6 11" id="KW-0067">ATP-binding</keyword>
<dbReference type="GO" id="GO:0006189">
    <property type="term" value="P:'de novo' IMP biosynthetic process"/>
    <property type="evidence" value="ECO:0007669"/>
    <property type="project" value="UniProtKB-UniRule"/>
</dbReference>
<evidence type="ECO:0000256" key="11">
    <source>
        <dbReference type="HAMAP-Rule" id="MF_00420"/>
    </source>
</evidence>
<organism evidence="15 16">
    <name type="scientific">Aerococcus agrisoli</name>
    <dbReference type="NCBI Taxonomy" id="2487350"/>
    <lineage>
        <taxon>Bacteria</taxon>
        <taxon>Bacillati</taxon>
        <taxon>Bacillota</taxon>
        <taxon>Bacilli</taxon>
        <taxon>Lactobacillales</taxon>
        <taxon>Aerococcaceae</taxon>
        <taxon>Aerococcus</taxon>
    </lineage>
</organism>
<dbReference type="EMBL" id="RKMG01000024">
    <property type="protein sequence ID" value="RPA58456.1"/>
    <property type="molecule type" value="Genomic_DNA"/>
</dbReference>
<name>A0A3N4GD02_9LACT</name>
<dbReference type="GO" id="GO:0000287">
    <property type="term" value="F:magnesium ion binding"/>
    <property type="evidence" value="ECO:0007669"/>
    <property type="project" value="UniProtKB-UniRule"/>
</dbReference>